<dbReference type="PANTHER" id="PTHR43581">
    <property type="entry name" value="ATP/GTP PHOSPHATASE"/>
    <property type="match status" value="1"/>
</dbReference>
<dbReference type="EMBL" id="JARJOW010000003">
    <property type="protein sequence ID" value="MDF5690315.1"/>
    <property type="molecule type" value="Genomic_DNA"/>
</dbReference>
<accession>A0ABT6BJC7</accession>
<evidence type="ECO:0000313" key="2">
    <source>
        <dbReference type="EMBL" id="MDF5690315.1"/>
    </source>
</evidence>
<dbReference type="PANTHER" id="PTHR43581:SF2">
    <property type="entry name" value="EXCINUCLEASE ATPASE SUBUNIT"/>
    <property type="match status" value="1"/>
</dbReference>
<dbReference type="Pfam" id="PF13304">
    <property type="entry name" value="AAA_21"/>
    <property type="match status" value="1"/>
</dbReference>
<feature type="domain" description="ATPase AAA-type core" evidence="1">
    <location>
        <begin position="146"/>
        <end position="242"/>
    </location>
</feature>
<organism evidence="2 3">
    <name type="scientific">Aquirufa aurantiipilula</name>
    <dbReference type="NCBI Taxonomy" id="2696561"/>
    <lineage>
        <taxon>Bacteria</taxon>
        <taxon>Pseudomonadati</taxon>
        <taxon>Bacteroidota</taxon>
        <taxon>Cytophagia</taxon>
        <taxon>Cytophagales</taxon>
        <taxon>Flectobacillaceae</taxon>
        <taxon>Aquirufa</taxon>
    </lineage>
</organism>
<gene>
    <name evidence="2" type="ORF">PQG43_05530</name>
</gene>
<comment type="caution">
    <text evidence="2">The sequence shown here is derived from an EMBL/GenBank/DDBJ whole genome shotgun (WGS) entry which is preliminary data.</text>
</comment>
<dbReference type="InterPro" id="IPR027417">
    <property type="entry name" value="P-loop_NTPase"/>
</dbReference>
<dbReference type="RefSeq" id="WP_276343977.1">
    <property type="nucleotide sequence ID" value="NZ_JARJOW010000003.1"/>
</dbReference>
<protein>
    <submittedName>
        <fullName evidence="2">AAA family ATPase</fullName>
    </submittedName>
</protein>
<evidence type="ECO:0000259" key="1">
    <source>
        <dbReference type="Pfam" id="PF13304"/>
    </source>
</evidence>
<dbReference type="InterPro" id="IPR003959">
    <property type="entry name" value="ATPase_AAA_core"/>
</dbReference>
<dbReference type="SUPFAM" id="SSF52540">
    <property type="entry name" value="P-loop containing nucleoside triphosphate hydrolases"/>
    <property type="match status" value="1"/>
</dbReference>
<name>A0ABT6BJC7_9BACT</name>
<dbReference type="Proteomes" id="UP001321344">
    <property type="component" value="Unassembled WGS sequence"/>
</dbReference>
<sequence length="549" mass="61326">METKIKLSRLPDQEFIFNRINILLGANGTGKSKLLKELRDRSANFYGARTVIFVEGGRTIKLTNSLQLNRNNFQQYGTLQTANTTFQQKRKTTLSDRVMDALLLLDRMGQEIRGTHSDKVNEWQKKGCAGIMPVREDPPLNKLFTLFSEIFPSIQLTLNQADKTISCVKNGSSPYPPSELSDGEKQVLSILADIAILGDENSLILVDEPELNLNPSLACRVWDTIENDLPNCVFIYTTHNVGFAMRGNVNNVLVLSNTNDNISEISNIGEIESDDLRALLGSIPAILSTTNALITEGRETSFDSIFYRWLIGRNDIEIVPMGGASDVQAVSNRLGIWKAIAPSVKLLGVFDRDYKSNETISSLSSDNCIALGLHEAESYFCLPSVAVMVTEKMGLKETAPTIIEIEDIILEEYKNSYLEISAQRVFDNTKLNLAVSIAKNDLKKIETVEDLEKKLIEESKNQTDFAIDNLSENKIKEYLKSEIEFAEKVISDRNIELILTQLPGKALIAKISGISGARNPSDYARACTKHLKIEDYQQLVDLKTKLNFE</sequence>
<dbReference type="Gene3D" id="3.40.50.300">
    <property type="entry name" value="P-loop containing nucleotide triphosphate hydrolases"/>
    <property type="match status" value="1"/>
</dbReference>
<keyword evidence="3" id="KW-1185">Reference proteome</keyword>
<reference evidence="2 3" key="1">
    <citation type="submission" date="2023-03" db="EMBL/GenBank/DDBJ databases">
        <title>Genome sequencing of Aquirufa.</title>
        <authorList>
            <person name="Pitt A."/>
            <person name="Hahn M.W."/>
        </authorList>
    </citation>
    <scope>NUCLEOTIDE SEQUENCE [LARGE SCALE GENOMIC DNA]</scope>
    <source>
        <strain evidence="2 3">WAEICH-18A</strain>
    </source>
</reference>
<proteinExistence type="predicted"/>
<evidence type="ECO:0000313" key="3">
    <source>
        <dbReference type="Proteomes" id="UP001321344"/>
    </source>
</evidence>
<dbReference type="InterPro" id="IPR051396">
    <property type="entry name" value="Bact_Antivir_Def_Nuclease"/>
</dbReference>